<dbReference type="GO" id="GO:0008270">
    <property type="term" value="F:zinc ion binding"/>
    <property type="evidence" value="ECO:0007669"/>
    <property type="project" value="InterPro"/>
</dbReference>
<accession>A0A7U2EXD5</accession>
<feature type="domain" description="Zn(2)-C6 fungal-type" evidence="4">
    <location>
        <begin position="28"/>
        <end position="58"/>
    </location>
</feature>
<dbReference type="SMART" id="SM00066">
    <property type="entry name" value="GAL4"/>
    <property type="match status" value="1"/>
</dbReference>
<dbReference type="AlphaFoldDB" id="A0A7U2EXD5"/>
<dbReference type="InterPro" id="IPR036864">
    <property type="entry name" value="Zn2-C6_fun-type_DNA-bd_sf"/>
</dbReference>
<proteinExistence type="predicted"/>
<name>A0A7U2EXD5_PHANO</name>
<dbReference type="VEuPathDB" id="FungiDB:JI435_025970"/>
<sequence length="745" mass="83982">MAGTYASTSEPSPDSQNGVAKAIHKSFSCVLCAQRKVKCDRIPGGCANCTKVRVPCVYKAPPPARRRKKGEREVDNTARLRIYEDTLRQLGVDPEALVKQAVTERPFDQRISGDKGFFPHQREGEYNVGTDVGAGLLVSKEGRSRYLENGVWTSLRSEFRDTKEILDDSSDEEDVRVRGSISTQHSVSNRADLLFDSATSYTSLRSLHPDSSQVSKVWQAYLRNINPLVKLFHAPTIEQLISEATENLDEIPRNLEALLFGIYCIVLESLTDEECISTFGGAKSATRQKFRSGAQCALMNASLMKSSDIMVLQAFVLFLLSLQNYDARIIWIWSGAAQRIGQRIGLHRDGAKLGLPPFEVEMRRRLWWQIMMLEGYSQKLAGTGNNSVLLIGDVLVPRNVNDSDLHPAMGEVPKDEQGATEMMFFLIRCHAAEFLRRSSDAKTSYDGAWHKITTSTVPVAAKDEAIDQLEHFFQHKFLQYCDPAIDWHYICIRLAKSVISMMRFMAHSTGYDGTVMPQSEKDMLFNLVLEVTATQNLAYTREKVHGLAWHTNLQFQWKAFVFLVAQLRHRTSGPKVEEAWREVEHTFDFHPIFEEQFAKRALPVAVSNLTLKAWEAHLSARGSVDQEPYFIQLIRQRCPAIKHIQTFPVQPQSQPHPGMTGQGIEGNEPVVESHTGPSVGSFQTDWSFTQAPTNANPLHSLPEAMPLDIPENIDWTAWDSLFVNFQATEMDGLPPPMPSFNFRMQ</sequence>
<evidence type="ECO:0000256" key="3">
    <source>
        <dbReference type="ARBA" id="ARBA00023242"/>
    </source>
</evidence>
<reference evidence="6" key="1">
    <citation type="journal article" date="2021" name="BMC Genomics">
        <title>Chromosome-level genome assembly and manually-curated proteome of model necrotroph Parastagonospora nodorum Sn15 reveals a genome-wide trove of candidate effector homologs, and redundancy of virulence-related functions within an accessory chromosome.</title>
        <authorList>
            <person name="Bertazzoni S."/>
            <person name="Jones D.A.B."/>
            <person name="Phan H.T."/>
            <person name="Tan K.-C."/>
            <person name="Hane J.K."/>
        </authorList>
    </citation>
    <scope>NUCLEOTIDE SEQUENCE [LARGE SCALE GENOMIC DNA]</scope>
    <source>
        <strain evidence="6">SN15 / ATCC MYA-4574 / FGSC 10173)</strain>
    </source>
</reference>
<evidence type="ECO:0000259" key="4">
    <source>
        <dbReference type="PROSITE" id="PS50048"/>
    </source>
</evidence>
<evidence type="ECO:0000313" key="6">
    <source>
        <dbReference type="Proteomes" id="UP000663193"/>
    </source>
</evidence>
<dbReference type="Pfam" id="PF00172">
    <property type="entry name" value="Zn_clus"/>
    <property type="match status" value="1"/>
</dbReference>
<dbReference type="InterPro" id="IPR001138">
    <property type="entry name" value="Zn2Cys6_DnaBD"/>
</dbReference>
<dbReference type="Proteomes" id="UP000663193">
    <property type="component" value="Chromosome 5"/>
</dbReference>
<organism evidence="5 6">
    <name type="scientific">Phaeosphaeria nodorum (strain SN15 / ATCC MYA-4574 / FGSC 10173)</name>
    <name type="common">Glume blotch fungus</name>
    <name type="synonym">Parastagonospora nodorum</name>
    <dbReference type="NCBI Taxonomy" id="321614"/>
    <lineage>
        <taxon>Eukaryota</taxon>
        <taxon>Fungi</taxon>
        <taxon>Dikarya</taxon>
        <taxon>Ascomycota</taxon>
        <taxon>Pezizomycotina</taxon>
        <taxon>Dothideomycetes</taxon>
        <taxon>Pleosporomycetidae</taxon>
        <taxon>Pleosporales</taxon>
        <taxon>Pleosporineae</taxon>
        <taxon>Phaeosphaeriaceae</taxon>
        <taxon>Parastagonospora</taxon>
    </lineage>
</organism>
<keyword evidence="6" id="KW-1185">Reference proteome</keyword>
<evidence type="ECO:0000256" key="2">
    <source>
        <dbReference type="ARBA" id="ARBA00022723"/>
    </source>
</evidence>
<evidence type="ECO:0000313" key="5">
    <source>
        <dbReference type="EMBL" id="QRC94853.1"/>
    </source>
</evidence>
<dbReference type="InterPro" id="IPR050613">
    <property type="entry name" value="Sec_Metabolite_Reg"/>
</dbReference>
<dbReference type="GO" id="GO:0006351">
    <property type="term" value="P:DNA-templated transcription"/>
    <property type="evidence" value="ECO:0007669"/>
    <property type="project" value="InterPro"/>
</dbReference>
<dbReference type="Pfam" id="PF04082">
    <property type="entry name" value="Fungal_trans"/>
    <property type="match status" value="1"/>
</dbReference>
<protein>
    <recommendedName>
        <fullName evidence="4">Zn(2)-C6 fungal-type domain-containing protein</fullName>
    </recommendedName>
</protein>
<keyword evidence="3" id="KW-0539">Nucleus</keyword>
<dbReference type="CDD" id="cd00067">
    <property type="entry name" value="GAL4"/>
    <property type="match status" value="1"/>
</dbReference>
<dbReference type="PROSITE" id="PS00463">
    <property type="entry name" value="ZN2_CY6_FUNGAL_1"/>
    <property type="match status" value="1"/>
</dbReference>
<dbReference type="PANTHER" id="PTHR31001">
    <property type="entry name" value="UNCHARACTERIZED TRANSCRIPTIONAL REGULATORY PROTEIN"/>
    <property type="match status" value="1"/>
</dbReference>
<keyword evidence="2" id="KW-0479">Metal-binding</keyword>
<dbReference type="CDD" id="cd12148">
    <property type="entry name" value="fungal_TF_MHR"/>
    <property type="match status" value="1"/>
</dbReference>
<evidence type="ECO:0000256" key="1">
    <source>
        <dbReference type="ARBA" id="ARBA00004123"/>
    </source>
</evidence>
<gene>
    <name evidence="5" type="ORF">JI435_025970</name>
</gene>
<dbReference type="GO" id="GO:0000981">
    <property type="term" value="F:DNA-binding transcription factor activity, RNA polymerase II-specific"/>
    <property type="evidence" value="ECO:0007669"/>
    <property type="project" value="InterPro"/>
</dbReference>
<dbReference type="PROSITE" id="PS50048">
    <property type="entry name" value="ZN2_CY6_FUNGAL_2"/>
    <property type="match status" value="1"/>
</dbReference>
<dbReference type="GO" id="GO:0005634">
    <property type="term" value="C:nucleus"/>
    <property type="evidence" value="ECO:0007669"/>
    <property type="project" value="UniProtKB-SubCell"/>
</dbReference>
<dbReference type="SUPFAM" id="SSF57701">
    <property type="entry name" value="Zn2/Cys6 DNA-binding domain"/>
    <property type="match status" value="1"/>
</dbReference>
<dbReference type="OrthoDB" id="2269373at2759"/>
<dbReference type="PANTHER" id="PTHR31001:SF85">
    <property type="entry name" value="ZN(II)2CYS6 TRANSCRIPTION FACTOR (EUROFUNG)"/>
    <property type="match status" value="1"/>
</dbReference>
<dbReference type="EMBL" id="CP069027">
    <property type="protein sequence ID" value="QRC94853.1"/>
    <property type="molecule type" value="Genomic_DNA"/>
</dbReference>
<dbReference type="GO" id="GO:0003677">
    <property type="term" value="F:DNA binding"/>
    <property type="evidence" value="ECO:0007669"/>
    <property type="project" value="InterPro"/>
</dbReference>
<comment type="subcellular location">
    <subcellularLocation>
        <location evidence="1">Nucleus</location>
    </subcellularLocation>
</comment>
<dbReference type="Gene3D" id="4.10.240.10">
    <property type="entry name" value="Zn(2)-C6 fungal-type DNA-binding domain"/>
    <property type="match status" value="1"/>
</dbReference>
<dbReference type="InterPro" id="IPR007219">
    <property type="entry name" value="XnlR_reg_dom"/>
</dbReference>